<feature type="compositionally biased region" description="Low complexity" evidence="11">
    <location>
        <begin position="361"/>
        <end position="371"/>
    </location>
</feature>
<keyword evidence="3" id="KW-0813">Transport</keyword>
<dbReference type="GO" id="GO:0045271">
    <property type="term" value="C:respiratory chain complex I"/>
    <property type="evidence" value="ECO:0007669"/>
    <property type="project" value="UniProtKB-ARBA"/>
</dbReference>
<reference evidence="12" key="1">
    <citation type="submission" date="2023-08" db="EMBL/GenBank/DDBJ databases">
        <title>Black Yeasts Isolated from many extreme environments.</title>
        <authorList>
            <person name="Coleine C."/>
            <person name="Stajich J.E."/>
            <person name="Selbmann L."/>
        </authorList>
    </citation>
    <scope>NUCLEOTIDE SEQUENCE</scope>
    <source>
        <strain evidence="12">CCFEE 5810</strain>
    </source>
</reference>
<organism evidence="12 13">
    <name type="scientific">Elasticomyces elasticus</name>
    <dbReference type="NCBI Taxonomy" id="574655"/>
    <lineage>
        <taxon>Eukaryota</taxon>
        <taxon>Fungi</taxon>
        <taxon>Dikarya</taxon>
        <taxon>Ascomycota</taxon>
        <taxon>Pezizomycotina</taxon>
        <taxon>Dothideomycetes</taxon>
        <taxon>Dothideomycetidae</taxon>
        <taxon>Mycosphaerellales</taxon>
        <taxon>Teratosphaeriaceae</taxon>
        <taxon>Elasticomyces</taxon>
    </lineage>
</organism>
<keyword evidence="10" id="KW-0472">Membrane</keyword>
<feature type="region of interest" description="Disordered" evidence="11">
    <location>
        <begin position="136"/>
        <end position="201"/>
    </location>
</feature>
<keyword evidence="8" id="KW-1133">Transmembrane helix</keyword>
<dbReference type="GO" id="GO:0005743">
    <property type="term" value="C:mitochondrial inner membrane"/>
    <property type="evidence" value="ECO:0007669"/>
    <property type="project" value="UniProtKB-SubCell"/>
</dbReference>
<dbReference type="AlphaFoldDB" id="A0AAN7ZNI9"/>
<keyword evidence="7" id="KW-0249">Electron transport</keyword>
<dbReference type="EMBL" id="JAVRQU010000008">
    <property type="protein sequence ID" value="KAK5699830.1"/>
    <property type="molecule type" value="Genomic_DNA"/>
</dbReference>
<evidence type="ECO:0000313" key="12">
    <source>
        <dbReference type="EMBL" id="KAK5699830.1"/>
    </source>
</evidence>
<feature type="compositionally biased region" description="Polar residues" evidence="11">
    <location>
        <begin position="376"/>
        <end position="399"/>
    </location>
</feature>
<dbReference type="InterPro" id="IPR009346">
    <property type="entry name" value="GRIM-19"/>
</dbReference>
<sequence>MPQDMPPSGGYDPVQYRRNLPVRGFRPAYYLVAVGAIMTYGFWRLGQGIREQNELAREKMWSRIHLIPLLQAEEDRDLVRRTLAGKAMEKELLGAETKVYNSDRFVRPTTSYETVPHANQLCQPTTLSPDSVFDRQLRNMTPSNNKRARSSSTDNNEDDGNHDTRRRKTGSSSSTGADGKDEETTSNKNTSDTAPEAEDDFHIDDIHEILARGNPGIEPFRHHPWAVIRSSGRTRRTRSYAVSAIRTGLSIESTFAVIPINNKSTLPASDWDASCTFNAMLLALSRLSSWKVLLTRRWIAQAVAQRTHDLKTPLLPCDLFVALQIGQAEESQKTAAAKKEQAPNNRGEGATKAEKIITSSAAEVKAKSSAKIQTAGADQTMTTNDPANQTNAVTASTTAKPIPTDAHSPSQDATPSAPKKDCSKTKDTDNSTTSDEPTTPTDSTEKPKPVDKKTATKVSTGDEPAAQQAVSLRAGTTEEAEDEDIETMKLTKKLDAAKAFKRTADSMTVAFEAAQRIVEAEHNLKLYLKEKKEKKKQEKDEEEKKKEK</sequence>
<evidence type="ECO:0000256" key="1">
    <source>
        <dbReference type="ARBA" id="ARBA00004298"/>
    </source>
</evidence>
<gene>
    <name evidence="12" type="ORF">LTR97_005961</name>
</gene>
<feature type="region of interest" description="Disordered" evidence="11">
    <location>
        <begin position="361"/>
        <end position="485"/>
    </location>
</feature>
<accession>A0AAN7ZNI9</accession>
<feature type="compositionally biased region" description="Polar residues" evidence="11">
    <location>
        <begin position="138"/>
        <end position="154"/>
    </location>
</feature>
<evidence type="ECO:0008006" key="14">
    <source>
        <dbReference type="Google" id="ProtNLM"/>
    </source>
</evidence>
<dbReference type="PANTHER" id="PTHR12966">
    <property type="entry name" value="NADH DEHYDROGENASE UBIQUINONE 1 ALPHA SUBCOMPLEX SUBUNIT 13"/>
    <property type="match status" value="1"/>
</dbReference>
<evidence type="ECO:0000256" key="9">
    <source>
        <dbReference type="ARBA" id="ARBA00023128"/>
    </source>
</evidence>
<feature type="compositionally biased region" description="Basic and acidic residues" evidence="11">
    <location>
        <begin position="443"/>
        <end position="454"/>
    </location>
</feature>
<evidence type="ECO:0000256" key="5">
    <source>
        <dbReference type="ARBA" id="ARBA00022692"/>
    </source>
</evidence>
<feature type="compositionally biased region" description="Basic and acidic residues" evidence="11">
    <location>
        <begin position="418"/>
        <end position="429"/>
    </location>
</feature>
<proteinExistence type="inferred from homology"/>
<keyword evidence="5" id="KW-0812">Transmembrane</keyword>
<keyword evidence="9" id="KW-0496">Mitochondrion</keyword>
<evidence type="ECO:0000256" key="11">
    <source>
        <dbReference type="SAM" id="MobiDB-lite"/>
    </source>
</evidence>
<evidence type="ECO:0000256" key="6">
    <source>
        <dbReference type="ARBA" id="ARBA00022792"/>
    </source>
</evidence>
<evidence type="ECO:0000256" key="7">
    <source>
        <dbReference type="ARBA" id="ARBA00022982"/>
    </source>
</evidence>
<feature type="compositionally biased region" description="Low complexity" evidence="11">
    <location>
        <begin position="430"/>
        <end position="442"/>
    </location>
</feature>
<dbReference type="Pfam" id="PF06212">
    <property type="entry name" value="GRIM-19"/>
    <property type="match status" value="1"/>
</dbReference>
<name>A0AAN7ZNI9_9PEZI</name>
<evidence type="ECO:0000256" key="8">
    <source>
        <dbReference type="ARBA" id="ARBA00022989"/>
    </source>
</evidence>
<comment type="subcellular location">
    <subcellularLocation>
        <location evidence="1">Mitochondrion inner membrane</location>
        <topology evidence="1">Single-pass membrane protein</topology>
        <orientation evidence="1">Matrix side</orientation>
    </subcellularLocation>
</comment>
<evidence type="ECO:0000256" key="10">
    <source>
        <dbReference type="ARBA" id="ARBA00023136"/>
    </source>
</evidence>
<comment type="similarity">
    <text evidence="2">Belongs to the complex I NDUFA13 subunit family.</text>
</comment>
<keyword evidence="6" id="KW-0999">Mitochondrion inner membrane</keyword>
<dbReference type="PANTHER" id="PTHR12966:SF0">
    <property type="entry name" value="NADH DEHYDROGENASE [UBIQUINONE] 1 ALPHA SUBCOMPLEX SUBUNIT 13"/>
    <property type="match status" value="1"/>
</dbReference>
<dbReference type="Proteomes" id="UP001310594">
    <property type="component" value="Unassembled WGS sequence"/>
</dbReference>
<evidence type="ECO:0000313" key="13">
    <source>
        <dbReference type="Proteomes" id="UP001310594"/>
    </source>
</evidence>
<evidence type="ECO:0000256" key="3">
    <source>
        <dbReference type="ARBA" id="ARBA00022448"/>
    </source>
</evidence>
<evidence type="ECO:0000256" key="4">
    <source>
        <dbReference type="ARBA" id="ARBA00022660"/>
    </source>
</evidence>
<evidence type="ECO:0000256" key="2">
    <source>
        <dbReference type="ARBA" id="ARBA00007312"/>
    </source>
</evidence>
<comment type="caution">
    <text evidence="12">The sequence shown here is derived from an EMBL/GenBank/DDBJ whole genome shotgun (WGS) entry which is preliminary data.</text>
</comment>
<protein>
    <recommendedName>
        <fullName evidence="14">NADH dehydrogenase [ubiquinone] 1 alpha subcomplex subunit 13</fullName>
    </recommendedName>
</protein>
<feature type="region of interest" description="Disordered" evidence="11">
    <location>
        <begin position="528"/>
        <end position="548"/>
    </location>
</feature>
<keyword evidence="4" id="KW-0679">Respiratory chain</keyword>